<dbReference type="EMBL" id="JACHMX010000001">
    <property type="protein sequence ID" value="MBB5858194.1"/>
    <property type="molecule type" value="Genomic_DNA"/>
</dbReference>
<organism evidence="1 2">
    <name type="scientific">Amycolatopsis umgeniensis</name>
    <dbReference type="NCBI Taxonomy" id="336628"/>
    <lineage>
        <taxon>Bacteria</taxon>
        <taxon>Bacillati</taxon>
        <taxon>Actinomycetota</taxon>
        <taxon>Actinomycetes</taxon>
        <taxon>Pseudonocardiales</taxon>
        <taxon>Pseudonocardiaceae</taxon>
        <taxon>Amycolatopsis</taxon>
    </lineage>
</organism>
<proteinExistence type="predicted"/>
<dbReference type="Proteomes" id="UP000580861">
    <property type="component" value="Unassembled WGS sequence"/>
</dbReference>
<name>A0A841BI69_9PSEU</name>
<reference evidence="1 2" key="1">
    <citation type="submission" date="2020-08" db="EMBL/GenBank/DDBJ databases">
        <title>Sequencing the genomes of 1000 actinobacteria strains.</title>
        <authorList>
            <person name="Klenk H.-P."/>
        </authorList>
    </citation>
    <scope>NUCLEOTIDE SEQUENCE [LARGE SCALE GENOMIC DNA]</scope>
    <source>
        <strain evidence="1 2">DSM 45272</strain>
    </source>
</reference>
<keyword evidence="2" id="KW-1185">Reference proteome</keyword>
<sequence>MSLPPCVVCGGYALDTRYGFTSTFDEAQATEMLGHPPPEALSVFDPGVRKRFWVGHETCTGFSLRTRKRSAEELLERLRRYRQRELAASAPRRSGQRGVVQVGMSPEQVLRLLGPPHERVTLREYLARMGDKGILQFEPSDDEYWLYSGVPSGHDTEVTFRNARVVRVQTPRTNT</sequence>
<comment type="caution">
    <text evidence="1">The sequence shown here is derived from an EMBL/GenBank/DDBJ whole genome shotgun (WGS) entry which is preliminary data.</text>
</comment>
<gene>
    <name evidence="1" type="ORF">HDA45_008281</name>
</gene>
<dbReference type="RefSeq" id="WP_184904924.1">
    <property type="nucleotide sequence ID" value="NZ_JACHMX010000001.1"/>
</dbReference>
<accession>A0A841BI69</accession>
<evidence type="ECO:0000313" key="1">
    <source>
        <dbReference type="EMBL" id="MBB5858194.1"/>
    </source>
</evidence>
<evidence type="ECO:0000313" key="2">
    <source>
        <dbReference type="Proteomes" id="UP000580861"/>
    </source>
</evidence>
<protein>
    <submittedName>
        <fullName evidence="1">Uncharacterized protein</fullName>
    </submittedName>
</protein>
<dbReference type="AlphaFoldDB" id="A0A841BI69"/>